<protein>
    <submittedName>
        <fullName evidence="1">Uncharacterized protein</fullName>
    </submittedName>
</protein>
<evidence type="ECO:0000313" key="1">
    <source>
        <dbReference type="EMBL" id="JAH11141.1"/>
    </source>
</evidence>
<reference evidence="1" key="2">
    <citation type="journal article" date="2015" name="Fish Shellfish Immunol.">
        <title>Early steps in the European eel (Anguilla anguilla)-Vibrio vulnificus interaction in the gills: Role of the RtxA13 toxin.</title>
        <authorList>
            <person name="Callol A."/>
            <person name="Pajuelo D."/>
            <person name="Ebbesson L."/>
            <person name="Teles M."/>
            <person name="MacKenzie S."/>
            <person name="Amaro C."/>
        </authorList>
    </citation>
    <scope>NUCLEOTIDE SEQUENCE</scope>
</reference>
<organism evidence="1">
    <name type="scientific">Anguilla anguilla</name>
    <name type="common">European freshwater eel</name>
    <name type="synonym">Muraena anguilla</name>
    <dbReference type="NCBI Taxonomy" id="7936"/>
    <lineage>
        <taxon>Eukaryota</taxon>
        <taxon>Metazoa</taxon>
        <taxon>Chordata</taxon>
        <taxon>Craniata</taxon>
        <taxon>Vertebrata</taxon>
        <taxon>Euteleostomi</taxon>
        <taxon>Actinopterygii</taxon>
        <taxon>Neopterygii</taxon>
        <taxon>Teleostei</taxon>
        <taxon>Anguilliformes</taxon>
        <taxon>Anguillidae</taxon>
        <taxon>Anguilla</taxon>
    </lineage>
</organism>
<sequence>MVKANNTVSRLGIYMYCIYNCPILLVHSEALPRLTPQI</sequence>
<dbReference type="AlphaFoldDB" id="A0A0E9Q2L1"/>
<name>A0A0E9Q2L1_ANGAN</name>
<accession>A0A0E9Q2L1</accession>
<dbReference type="EMBL" id="GBXM01097436">
    <property type="protein sequence ID" value="JAH11141.1"/>
    <property type="molecule type" value="Transcribed_RNA"/>
</dbReference>
<proteinExistence type="predicted"/>
<reference evidence="1" key="1">
    <citation type="submission" date="2014-11" db="EMBL/GenBank/DDBJ databases">
        <authorList>
            <person name="Amaro Gonzalez C."/>
        </authorList>
    </citation>
    <scope>NUCLEOTIDE SEQUENCE</scope>
</reference>